<feature type="compositionally biased region" description="Acidic residues" evidence="1">
    <location>
        <begin position="67"/>
        <end position="86"/>
    </location>
</feature>
<sequence length="86" mass="9784">MENDKRAGTVGFALTILQRRLASSPEAIYQSLRRRRERLESKLRELELLQRAEQVSLALSVTTPTLDAEEVSDLEEAPDTEVEEVE</sequence>
<evidence type="ECO:0000313" key="2">
    <source>
        <dbReference type="EMBL" id="EQD80726.1"/>
    </source>
</evidence>
<gene>
    <name evidence="2" type="ORF">B1A_00587</name>
</gene>
<reference evidence="2" key="2">
    <citation type="journal article" date="2014" name="ISME J.">
        <title>Microbial stratification in low pH oxic and suboxic macroscopic growths along an acid mine drainage.</title>
        <authorList>
            <person name="Mendez-Garcia C."/>
            <person name="Mesa V."/>
            <person name="Sprenger R.R."/>
            <person name="Richter M."/>
            <person name="Diez M.S."/>
            <person name="Solano J."/>
            <person name="Bargiela R."/>
            <person name="Golyshina O.V."/>
            <person name="Manteca A."/>
            <person name="Ramos J.L."/>
            <person name="Gallego J.R."/>
            <person name="Llorente I."/>
            <person name="Martins Dos Santos V.A."/>
            <person name="Jensen O.N."/>
            <person name="Pelaez A.I."/>
            <person name="Sanchez J."/>
            <person name="Ferrer M."/>
        </authorList>
    </citation>
    <scope>NUCLEOTIDE SEQUENCE</scope>
</reference>
<proteinExistence type="predicted"/>
<feature type="non-terminal residue" evidence="2">
    <location>
        <position position="86"/>
    </location>
</feature>
<protein>
    <submittedName>
        <fullName evidence="2">Uncharacterized protein</fullName>
    </submittedName>
</protein>
<feature type="region of interest" description="Disordered" evidence="1">
    <location>
        <begin position="66"/>
        <end position="86"/>
    </location>
</feature>
<name>T1C5F9_9ZZZZ</name>
<dbReference type="EMBL" id="AUZX01000438">
    <property type="protein sequence ID" value="EQD80726.1"/>
    <property type="molecule type" value="Genomic_DNA"/>
</dbReference>
<dbReference type="AlphaFoldDB" id="T1C5F9"/>
<comment type="caution">
    <text evidence="2">The sequence shown here is derived from an EMBL/GenBank/DDBJ whole genome shotgun (WGS) entry which is preliminary data.</text>
</comment>
<evidence type="ECO:0000256" key="1">
    <source>
        <dbReference type="SAM" id="MobiDB-lite"/>
    </source>
</evidence>
<reference evidence="2" key="1">
    <citation type="submission" date="2013-08" db="EMBL/GenBank/DDBJ databases">
        <authorList>
            <person name="Mendez C."/>
            <person name="Richter M."/>
            <person name="Ferrer M."/>
            <person name="Sanchez J."/>
        </authorList>
    </citation>
    <scope>NUCLEOTIDE SEQUENCE</scope>
</reference>
<organism evidence="2">
    <name type="scientific">mine drainage metagenome</name>
    <dbReference type="NCBI Taxonomy" id="410659"/>
    <lineage>
        <taxon>unclassified sequences</taxon>
        <taxon>metagenomes</taxon>
        <taxon>ecological metagenomes</taxon>
    </lineage>
</organism>
<accession>T1C5F9</accession>